<gene>
    <name evidence="2" type="ORF">HGM15179_000428</name>
</gene>
<sequence length="168" mass="19048">MTQGYRADDRHLYDNDTSFRRQKTLVITRTCYQDSASSPQPNPPDPSSQSNSNCSVTNKCQQWPESSEGTGRDWESEEPPTVDPVRDHLRHLRVHKAMGPDEVNLQALREPADEVAKPSIIFEKLWQSHEVPIDWKKGIIAPTLKEGGKGRSTEIQTNLTTVPARIMR</sequence>
<evidence type="ECO:0000313" key="2">
    <source>
        <dbReference type="EMBL" id="TRZ26657.1"/>
    </source>
</evidence>
<feature type="region of interest" description="Disordered" evidence="1">
    <location>
        <begin position="30"/>
        <end position="86"/>
    </location>
</feature>
<accession>A0A8K1LUL5</accession>
<evidence type="ECO:0000256" key="1">
    <source>
        <dbReference type="SAM" id="MobiDB-lite"/>
    </source>
</evidence>
<organism evidence="2 3">
    <name type="scientific">Zosterops borbonicus</name>
    <dbReference type="NCBI Taxonomy" id="364589"/>
    <lineage>
        <taxon>Eukaryota</taxon>
        <taxon>Metazoa</taxon>
        <taxon>Chordata</taxon>
        <taxon>Craniata</taxon>
        <taxon>Vertebrata</taxon>
        <taxon>Euteleostomi</taxon>
        <taxon>Archelosauria</taxon>
        <taxon>Archosauria</taxon>
        <taxon>Dinosauria</taxon>
        <taxon>Saurischia</taxon>
        <taxon>Theropoda</taxon>
        <taxon>Coelurosauria</taxon>
        <taxon>Aves</taxon>
        <taxon>Neognathae</taxon>
        <taxon>Neoaves</taxon>
        <taxon>Telluraves</taxon>
        <taxon>Australaves</taxon>
        <taxon>Passeriformes</taxon>
        <taxon>Sylvioidea</taxon>
        <taxon>Zosteropidae</taxon>
        <taxon>Zosterops</taxon>
    </lineage>
</organism>
<evidence type="ECO:0000313" key="3">
    <source>
        <dbReference type="Proteomes" id="UP000796761"/>
    </source>
</evidence>
<keyword evidence="3" id="KW-1185">Reference proteome</keyword>
<feature type="compositionally biased region" description="Polar residues" evidence="1">
    <location>
        <begin position="54"/>
        <end position="69"/>
    </location>
</feature>
<proteinExistence type="predicted"/>
<name>A0A8K1LUL5_9PASS</name>
<comment type="caution">
    <text evidence="2">The sequence shown here is derived from an EMBL/GenBank/DDBJ whole genome shotgun (WGS) entry which is preliminary data.</text>
</comment>
<protein>
    <submittedName>
        <fullName evidence="2">Uncharacterized protein</fullName>
    </submittedName>
</protein>
<dbReference type="Proteomes" id="UP000796761">
    <property type="component" value="Unassembled WGS sequence"/>
</dbReference>
<dbReference type="EMBL" id="SWJQ01000007">
    <property type="protein sequence ID" value="TRZ26657.1"/>
    <property type="molecule type" value="Genomic_DNA"/>
</dbReference>
<dbReference type="AlphaFoldDB" id="A0A8K1LUL5"/>
<reference evidence="2" key="1">
    <citation type="submission" date="2019-04" db="EMBL/GenBank/DDBJ databases">
        <title>Genome assembly of Zosterops borbonicus 15179.</title>
        <authorList>
            <person name="Leroy T."/>
            <person name="Anselmetti Y."/>
            <person name="Tilak M.-K."/>
            <person name="Nabholz B."/>
        </authorList>
    </citation>
    <scope>NUCLEOTIDE SEQUENCE</scope>
    <source>
        <strain evidence="2">HGM_15179</strain>
        <tissue evidence="2">Muscle</tissue>
    </source>
</reference>
<dbReference type="OrthoDB" id="410381at2759"/>